<reference evidence="1 2" key="1">
    <citation type="submission" date="2010-01" db="EMBL/GenBank/DDBJ databases">
        <authorList>
            <person name="Weinstock G."/>
            <person name="Sodergren E."/>
            <person name="Clifton S."/>
            <person name="Fulton L."/>
            <person name="Fulton B."/>
            <person name="Courtney L."/>
            <person name="Fronick C."/>
            <person name="Harrison M."/>
            <person name="Strong C."/>
            <person name="Farmer C."/>
            <person name="Delahaunty K."/>
            <person name="Markovic C."/>
            <person name="Hall O."/>
            <person name="Minx P."/>
            <person name="Tomlinson C."/>
            <person name="Mitreva M."/>
            <person name="Nelson J."/>
            <person name="Hou S."/>
            <person name="Wollam A."/>
            <person name="Pepin K.H."/>
            <person name="Johnson M."/>
            <person name="Bhonagiri V."/>
            <person name="Nash W.E."/>
            <person name="Warren W."/>
            <person name="Chinwalla A."/>
            <person name="Mardis E.R."/>
            <person name="Wilson R.K."/>
        </authorList>
    </citation>
    <scope>NUCLEOTIDE SEQUENCE [LARGE SCALE GENOMIC DNA]</scope>
    <source>
        <strain evidence="1 2">DSM 13479</strain>
    </source>
</reference>
<proteinExistence type="predicted"/>
<name>D3ABH8_9FIRM</name>
<evidence type="ECO:0000313" key="1">
    <source>
        <dbReference type="EMBL" id="EFD00820.1"/>
    </source>
</evidence>
<sequence>MQSINFSDNLKSFSINGDENRVIRFNPADPNILVRADAAQKRITEKQSQIESVKLMPDGAPVENPTEQVRRLLKEFDDLIRDEINYIFNSDVYDTVFAGQSPLCIVGEKKEFLFEAFLKAAMPIIREGVDEFNVGSQHRIEKYTREYSK</sequence>
<dbReference type="AlphaFoldDB" id="D3ABH8"/>
<comment type="caution">
    <text evidence="1">The sequence shown here is derived from an EMBL/GenBank/DDBJ whole genome shotgun (WGS) entry which is preliminary data.</text>
</comment>
<protein>
    <submittedName>
        <fullName evidence="1">Uncharacterized protein</fullName>
    </submittedName>
</protein>
<dbReference type="RefSeq" id="WP_006771505.1">
    <property type="nucleotide sequence ID" value="NZ_GG667615.1"/>
</dbReference>
<organism evidence="1 2">
    <name type="scientific">Hungatella hathewayi DSM 13479</name>
    <dbReference type="NCBI Taxonomy" id="566550"/>
    <lineage>
        <taxon>Bacteria</taxon>
        <taxon>Bacillati</taxon>
        <taxon>Bacillota</taxon>
        <taxon>Clostridia</taxon>
        <taxon>Lachnospirales</taxon>
        <taxon>Lachnospiraceae</taxon>
        <taxon>Hungatella</taxon>
    </lineage>
</organism>
<dbReference type="HOGENOM" id="CLU_136664_0_0_9"/>
<evidence type="ECO:0000313" key="2">
    <source>
        <dbReference type="Proteomes" id="UP000004968"/>
    </source>
</evidence>
<gene>
    <name evidence="1" type="ORF">CLOSTHATH_00956</name>
</gene>
<dbReference type="GeneID" id="93148684"/>
<dbReference type="Proteomes" id="UP000004968">
    <property type="component" value="Unassembled WGS sequence"/>
</dbReference>
<dbReference type="EMBL" id="ACIO01000068">
    <property type="protein sequence ID" value="EFD00820.1"/>
    <property type="molecule type" value="Genomic_DNA"/>
</dbReference>
<accession>D3ABH8</accession>